<comment type="caution">
    <text evidence="2">The sequence shown here is derived from an EMBL/GenBank/DDBJ whole genome shotgun (WGS) entry which is preliminary data.</text>
</comment>
<gene>
    <name evidence="2" type="ORF">BOX15_Mlig033851g1</name>
</gene>
<keyword evidence="1" id="KW-0175">Coiled coil</keyword>
<accession>A0A267F2Z2</accession>
<evidence type="ECO:0000256" key="1">
    <source>
        <dbReference type="SAM" id="Coils"/>
    </source>
</evidence>
<reference evidence="2 3" key="1">
    <citation type="submission" date="2017-06" db="EMBL/GenBank/DDBJ databases">
        <title>A platform for efficient transgenesis in Macrostomum lignano, a flatworm model organism for stem cell research.</title>
        <authorList>
            <person name="Berezikov E."/>
        </authorList>
    </citation>
    <scope>NUCLEOTIDE SEQUENCE [LARGE SCALE GENOMIC DNA]</scope>
    <source>
        <strain evidence="2">DV1</strain>
        <tissue evidence="2">Whole organism</tissue>
    </source>
</reference>
<dbReference type="AlphaFoldDB" id="A0A267F2Z2"/>
<evidence type="ECO:0000313" key="3">
    <source>
        <dbReference type="Proteomes" id="UP000215902"/>
    </source>
</evidence>
<dbReference type="EMBL" id="NIVC01001422">
    <property type="protein sequence ID" value="PAA68121.1"/>
    <property type="molecule type" value="Genomic_DNA"/>
</dbReference>
<sequence>MGNSKSSLKEKNFADAMRFVSRLGEIKEYAEDVNKVETTLGEQNRYANTKFVLFLKNAAGEAEKLLKKVQTALDTEGVQVADLMQDFNGRRPNFQRLADCLEKKTRRCFSLYSDLKELKAQVSSAHGEIRALLEEINSVSEESSAGGTGRKELLQAMASISQIKSKSSKLPKLELGAKNVNFLSKGIVSIYVSLMWRYRCQQERLGNESIGNINFLRDACALATLTSADQAELDRRSAIIRDKCFRIAKLLRKFESIADDANVLKVFAKRLASAAPSEKLIEKVKKELEIFQKKSSEYRKKQNQSSKRALSNSLKKLTERIDCFQTEHSNFLAKAKALMDHIGFVCKTNEDLVNRIEEQIRELPTNDGEQRGFRIGMNFINYQPASDFQKQLKTLKKQKTDWEEARDLFENCKSSIAQLMATSQGTCDEAMKVLNDYKRLLEVSDEDREISV</sequence>
<organism evidence="2 3">
    <name type="scientific">Macrostomum lignano</name>
    <dbReference type="NCBI Taxonomy" id="282301"/>
    <lineage>
        <taxon>Eukaryota</taxon>
        <taxon>Metazoa</taxon>
        <taxon>Spiralia</taxon>
        <taxon>Lophotrochozoa</taxon>
        <taxon>Platyhelminthes</taxon>
        <taxon>Rhabditophora</taxon>
        <taxon>Macrostomorpha</taxon>
        <taxon>Macrostomida</taxon>
        <taxon>Macrostomidae</taxon>
        <taxon>Macrostomum</taxon>
    </lineage>
</organism>
<dbReference type="Proteomes" id="UP000215902">
    <property type="component" value="Unassembled WGS sequence"/>
</dbReference>
<keyword evidence="3" id="KW-1185">Reference proteome</keyword>
<name>A0A267F2Z2_9PLAT</name>
<proteinExistence type="predicted"/>
<evidence type="ECO:0000313" key="2">
    <source>
        <dbReference type="EMBL" id="PAA68121.1"/>
    </source>
</evidence>
<feature type="coiled-coil region" evidence="1">
    <location>
        <begin position="281"/>
        <end position="327"/>
    </location>
</feature>
<protein>
    <submittedName>
        <fullName evidence="2">Uncharacterized protein</fullName>
    </submittedName>
</protein>